<keyword evidence="3 5" id="KW-1133">Transmembrane helix</keyword>
<feature type="transmembrane region" description="Helical" evidence="5">
    <location>
        <begin position="142"/>
        <end position="161"/>
    </location>
</feature>
<dbReference type="InterPro" id="IPR001129">
    <property type="entry name" value="Membr-assoc_MAPEG"/>
</dbReference>
<feature type="transmembrane region" description="Helical" evidence="5">
    <location>
        <begin position="25"/>
        <end position="44"/>
    </location>
</feature>
<dbReference type="InterPro" id="IPR023352">
    <property type="entry name" value="MAPEG-like_dom_sf"/>
</dbReference>
<dbReference type="RefSeq" id="XP_060283766.1">
    <property type="nucleotide sequence ID" value="XM_060433009.1"/>
</dbReference>
<dbReference type="SUPFAM" id="SSF161084">
    <property type="entry name" value="MAPEG domain-like"/>
    <property type="match status" value="1"/>
</dbReference>
<dbReference type="EMBL" id="MU839008">
    <property type="protein sequence ID" value="KAK1767553.1"/>
    <property type="molecule type" value="Genomic_DNA"/>
</dbReference>
<accession>A0AAJ0C1T9</accession>
<dbReference type="Proteomes" id="UP001244011">
    <property type="component" value="Unassembled WGS sequence"/>
</dbReference>
<evidence type="ECO:0000256" key="4">
    <source>
        <dbReference type="ARBA" id="ARBA00023136"/>
    </source>
</evidence>
<evidence type="ECO:0000256" key="3">
    <source>
        <dbReference type="ARBA" id="ARBA00022989"/>
    </source>
</evidence>
<comment type="subcellular location">
    <subcellularLocation>
        <location evidence="1">Membrane</location>
    </subcellularLocation>
</comment>
<name>A0AAJ0C1T9_9PEZI</name>
<gene>
    <name evidence="6" type="ORF">QBC33DRAFT_71048</name>
</gene>
<evidence type="ECO:0000256" key="2">
    <source>
        <dbReference type="ARBA" id="ARBA00022692"/>
    </source>
</evidence>
<dbReference type="GO" id="GO:0016020">
    <property type="term" value="C:membrane"/>
    <property type="evidence" value="ECO:0007669"/>
    <property type="project" value="UniProtKB-SubCell"/>
</dbReference>
<organism evidence="6 7">
    <name type="scientific">Phialemonium atrogriseum</name>
    <dbReference type="NCBI Taxonomy" id="1093897"/>
    <lineage>
        <taxon>Eukaryota</taxon>
        <taxon>Fungi</taxon>
        <taxon>Dikarya</taxon>
        <taxon>Ascomycota</taxon>
        <taxon>Pezizomycotina</taxon>
        <taxon>Sordariomycetes</taxon>
        <taxon>Sordariomycetidae</taxon>
        <taxon>Cephalothecales</taxon>
        <taxon>Cephalothecaceae</taxon>
        <taxon>Phialemonium</taxon>
    </lineage>
</organism>
<protein>
    <submittedName>
        <fullName evidence="6">Uncharacterized protein</fullName>
    </submittedName>
</protein>
<proteinExistence type="predicted"/>
<keyword evidence="7" id="KW-1185">Reference proteome</keyword>
<dbReference type="PANTHER" id="PTHR35371:SF2">
    <property type="entry name" value="MAPEG FAMILY PROTEIN"/>
    <property type="match status" value="1"/>
</dbReference>
<dbReference type="PANTHER" id="PTHR35371">
    <property type="entry name" value="INNER MEMBRANE PROTEIN"/>
    <property type="match status" value="1"/>
</dbReference>
<evidence type="ECO:0000313" key="6">
    <source>
        <dbReference type="EMBL" id="KAK1767553.1"/>
    </source>
</evidence>
<dbReference type="Gene3D" id="1.20.120.550">
    <property type="entry name" value="Membrane associated eicosanoid/glutathione metabolism-like domain"/>
    <property type="match status" value="1"/>
</dbReference>
<dbReference type="GeneID" id="85316196"/>
<evidence type="ECO:0000256" key="5">
    <source>
        <dbReference type="SAM" id="Phobius"/>
    </source>
</evidence>
<keyword evidence="2 5" id="KW-0812">Transmembrane</keyword>
<keyword evidence="4 5" id="KW-0472">Membrane</keyword>
<feature type="transmembrane region" description="Helical" evidence="5">
    <location>
        <begin position="119"/>
        <end position="136"/>
    </location>
</feature>
<evidence type="ECO:0000256" key="1">
    <source>
        <dbReference type="ARBA" id="ARBA00004370"/>
    </source>
</evidence>
<evidence type="ECO:0000313" key="7">
    <source>
        <dbReference type="Proteomes" id="UP001244011"/>
    </source>
</evidence>
<reference evidence="6" key="1">
    <citation type="submission" date="2023-06" db="EMBL/GenBank/DDBJ databases">
        <title>Genome-scale phylogeny and comparative genomics of the fungal order Sordariales.</title>
        <authorList>
            <consortium name="Lawrence Berkeley National Laboratory"/>
            <person name="Hensen N."/>
            <person name="Bonometti L."/>
            <person name="Westerberg I."/>
            <person name="Brannstrom I.O."/>
            <person name="Guillou S."/>
            <person name="Cros-Aarteil S."/>
            <person name="Calhoun S."/>
            <person name="Haridas S."/>
            <person name="Kuo A."/>
            <person name="Mondo S."/>
            <person name="Pangilinan J."/>
            <person name="Riley R."/>
            <person name="Labutti K."/>
            <person name="Andreopoulos B."/>
            <person name="Lipzen A."/>
            <person name="Chen C."/>
            <person name="Yanf M."/>
            <person name="Daum C."/>
            <person name="Ng V."/>
            <person name="Clum A."/>
            <person name="Steindorff A."/>
            <person name="Ohm R."/>
            <person name="Martin F."/>
            <person name="Silar P."/>
            <person name="Natvig D."/>
            <person name="Lalanne C."/>
            <person name="Gautier V."/>
            <person name="Ament-Velasquez S.L."/>
            <person name="Kruys A."/>
            <person name="Hutchinson M.I."/>
            <person name="Powell A.J."/>
            <person name="Barry K."/>
            <person name="Miller A.N."/>
            <person name="Grigoriev I.V."/>
            <person name="Debuchy R."/>
            <person name="Gladieux P."/>
            <person name="Thoren M.H."/>
            <person name="Johannesson H."/>
        </authorList>
    </citation>
    <scope>NUCLEOTIDE SEQUENCE</scope>
    <source>
        <strain evidence="6">8032-3</strain>
    </source>
</reference>
<sequence length="172" mass="19132">MASLGTALGLRAASAASNNIPNHAPAFLCFHFIFAYGVLSSRTLKQWYGIDHNESPRYDLAKYGDEAVRSGKITQKQLDMLQRNESAHANAVENYAFFLGAISFATFAGVDRKYVNRAGLAYTVARVAYGFVYVLIDHPLWSQIRGITWWIGNCSCLYLLWQASGKLNQGLK</sequence>
<comment type="caution">
    <text evidence="6">The sequence shown here is derived from an EMBL/GenBank/DDBJ whole genome shotgun (WGS) entry which is preliminary data.</text>
</comment>
<dbReference type="Pfam" id="PF01124">
    <property type="entry name" value="MAPEG"/>
    <property type="match status" value="1"/>
</dbReference>
<dbReference type="AlphaFoldDB" id="A0AAJ0C1T9"/>